<organism evidence="14 15">
    <name type="scientific">Adineta steineri</name>
    <dbReference type="NCBI Taxonomy" id="433720"/>
    <lineage>
        <taxon>Eukaryota</taxon>
        <taxon>Metazoa</taxon>
        <taxon>Spiralia</taxon>
        <taxon>Gnathifera</taxon>
        <taxon>Rotifera</taxon>
        <taxon>Eurotatoria</taxon>
        <taxon>Bdelloidea</taxon>
        <taxon>Adinetida</taxon>
        <taxon>Adinetidae</taxon>
        <taxon>Adineta</taxon>
    </lineage>
</organism>
<dbReference type="InterPro" id="IPR000276">
    <property type="entry name" value="GPCR_Rhodpsn"/>
</dbReference>
<dbReference type="Gene3D" id="4.10.400.10">
    <property type="entry name" value="Low-density Lipoprotein Receptor"/>
    <property type="match status" value="2"/>
</dbReference>
<evidence type="ECO:0000313" key="14">
    <source>
        <dbReference type="EMBL" id="CAF3566638.1"/>
    </source>
</evidence>
<name>A0A818KS10_9BILA</name>
<keyword evidence="3 10" id="KW-0812">Transmembrane</keyword>
<dbReference type="PROSITE" id="PS01186">
    <property type="entry name" value="EGF_2"/>
    <property type="match status" value="1"/>
</dbReference>
<dbReference type="SUPFAM" id="SSF57196">
    <property type="entry name" value="EGF/Laminin"/>
    <property type="match status" value="2"/>
</dbReference>
<dbReference type="GO" id="GO:0012505">
    <property type="term" value="C:endomembrane system"/>
    <property type="evidence" value="ECO:0007669"/>
    <property type="project" value="UniProtKB-SubCell"/>
</dbReference>
<feature type="transmembrane region" description="Helical" evidence="10">
    <location>
        <begin position="1446"/>
        <end position="1466"/>
    </location>
</feature>
<dbReference type="Proteomes" id="UP000663891">
    <property type="component" value="Unassembled WGS sequence"/>
</dbReference>
<feature type="transmembrane region" description="Helical" evidence="10">
    <location>
        <begin position="1262"/>
        <end position="1285"/>
    </location>
</feature>
<evidence type="ECO:0000313" key="13">
    <source>
        <dbReference type="EMBL" id="CAF0973483.1"/>
    </source>
</evidence>
<comment type="caution">
    <text evidence="14">The sequence shown here is derived from an EMBL/GenBank/DDBJ whole genome shotgun (WGS) entry which is preliminary data.</text>
</comment>
<dbReference type="InterPro" id="IPR000742">
    <property type="entry name" value="EGF"/>
</dbReference>
<feature type="disulfide bond" evidence="8">
    <location>
        <begin position="992"/>
        <end position="1001"/>
    </location>
</feature>
<comment type="subcellular location">
    <subcellularLocation>
        <location evidence="2">Endomembrane system</location>
    </subcellularLocation>
    <subcellularLocation>
        <location evidence="1">Membrane</location>
        <topology evidence="1">Single-pass membrane protein</topology>
    </subcellularLocation>
</comment>
<dbReference type="InterPro" id="IPR023415">
    <property type="entry name" value="LDLR_class-A_CS"/>
</dbReference>
<dbReference type="GO" id="GO:0016192">
    <property type="term" value="P:vesicle-mediated transport"/>
    <property type="evidence" value="ECO:0007669"/>
    <property type="project" value="UniProtKB-ARBA"/>
</dbReference>
<dbReference type="InterPro" id="IPR002172">
    <property type="entry name" value="LDrepeatLR_classA_rpt"/>
</dbReference>
<evidence type="ECO:0000256" key="2">
    <source>
        <dbReference type="ARBA" id="ARBA00004308"/>
    </source>
</evidence>
<feature type="domain" description="G-protein coupled receptors family 1 profile" evidence="12">
    <location>
        <begin position="1241"/>
        <end position="1531"/>
    </location>
</feature>
<feature type="domain" description="EGF-like" evidence="11">
    <location>
        <begin position="962"/>
        <end position="1002"/>
    </location>
</feature>
<dbReference type="OrthoDB" id="5855429at2759"/>
<keyword evidence="6 10" id="KW-0472">Membrane</keyword>
<feature type="domain" description="EGF-like" evidence="11">
    <location>
        <begin position="889"/>
        <end position="925"/>
    </location>
</feature>
<evidence type="ECO:0000256" key="3">
    <source>
        <dbReference type="ARBA" id="ARBA00022692"/>
    </source>
</evidence>
<dbReference type="SMART" id="SM00181">
    <property type="entry name" value="EGF"/>
    <property type="match status" value="5"/>
</dbReference>
<dbReference type="CDD" id="cd00112">
    <property type="entry name" value="LDLa"/>
    <property type="match status" value="1"/>
</dbReference>
<dbReference type="InterPro" id="IPR036055">
    <property type="entry name" value="LDL_receptor-like_sf"/>
</dbReference>
<evidence type="ECO:0000259" key="12">
    <source>
        <dbReference type="PROSITE" id="PS50262"/>
    </source>
</evidence>
<dbReference type="Proteomes" id="UP000663881">
    <property type="component" value="Unassembled WGS sequence"/>
</dbReference>
<feature type="transmembrane region" description="Helical" evidence="10">
    <location>
        <begin position="1391"/>
        <end position="1417"/>
    </location>
</feature>
<dbReference type="PANTHER" id="PTHR24270">
    <property type="entry name" value="LOW-DENSITY LIPOPROTEIN RECEPTOR-RELATED"/>
    <property type="match status" value="1"/>
</dbReference>
<keyword evidence="8" id="KW-0245">EGF-like domain</keyword>
<evidence type="ECO:0000256" key="1">
    <source>
        <dbReference type="ARBA" id="ARBA00004167"/>
    </source>
</evidence>
<gene>
    <name evidence="14" type="ORF">OKA104_LOCUS4880</name>
    <name evidence="13" type="ORF">VCS650_LOCUS13266</name>
</gene>
<dbReference type="Gene3D" id="1.20.1070.10">
    <property type="entry name" value="Rhodopsin 7-helix transmembrane proteins"/>
    <property type="match status" value="1"/>
</dbReference>
<evidence type="ECO:0000259" key="11">
    <source>
        <dbReference type="PROSITE" id="PS50026"/>
    </source>
</evidence>
<dbReference type="PROSITE" id="PS50026">
    <property type="entry name" value="EGF_3"/>
    <property type="match status" value="2"/>
</dbReference>
<feature type="transmembrane region" description="Helical" evidence="10">
    <location>
        <begin position="1226"/>
        <end position="1250"/>
    </location>
</feature>
<evidence type="ECO:0000256" key="9">
    <source>
        <dbReference type="PROSITE-ProRule" id="PRU00124"/>
    </source>
</evidence>
<protein>
    <submittedName>
        <fullName evidence="14">Uncharacterized protein</fullName>
    </submittedName>
</protein>
<evidence type="ECO:0000256" key="10">
    <source>
        <dbReference type="SAM" id="Phobius"/>
    </source>
</evidence>
<dbReference type="SMART" id="SM00192">
    <property type="entry name" value="LDLa"/>
    <property type="match status" value="6"/>
</dbReference>
<evidence type="ECO:0000256" key="6">
    <source>
        <dbReference type="ARBA" id="ARBA00023136"/>
    </source>
</evidence>
<evidence type="ECO:0000256" key="5">
    <source>
        <dbReference type="ARBA" id="ARBA00022989"/>
    </source>
</evidence>
<keyword evidence="7 8" id="KW-1015">Disulfide bond</keyword>
<dbReference type="InterPro" id="IPR050685">
    <property type="entry name" value="LDLR"/>
</dbReference>
<dbReference type="PROSITE" id="PS01209">
    <property type="entry name" value="LDLRA_1"/>
    <property type="match status" value="1"/>
</dbReference>
<dbReference type="PROSITE" id="PS00022">
    <property type="entry name" value="EGF_1"/>
    <property type="match status" value="3"/>
</dbReference>
<dbReference type="GO" id="GO:0005886">
    <property type="term" value="C:plasma membrane"/>
    <property type="evidence" value="ECO:0007669"/>
    <property type="project" value="TreeGrafter"/>
</dbReference>
<evidence type="ECO:0000313" key="15">
    <source>
        <dbReference type="Proteomes" id="UP000663881"/>
    </source>
</evidence>
<dbReference type="SUPFAM" id="SSF81321">
    <property type="entry name" value="Family A G protein-coupled receptor-like"/>
    <property type="match status" value="1"/>
</dbReference>
<evidence type="ECO:0000256" key="8">
    <source>
        <dbReference type="PROSITE-ProRule" id="PRU00076"/>
    </source>
</evidence>
<sequence>MMNCHLNLQESIPIMNNNMLQFDCLYYYSRKEAVTYQGLGDVTDELIPYCFRPVDGNNMPYGNFIETNGKILSFEDLYFGNITAQQLLSWSASIDLAERYQFYSIELNSSLNEYFYNCTRPWFGSQCQYSFYPSENTFIAQIVESQFSRRLGYPETSDTVAQLPCYIHLHCDRGESSLCLDWREVCNEHVDCLGGEDEAQCYEMELNECAENQFRCHNGLCIPDDLWKNGLGNTDCLDRSDEIFKNDINSCFQDPSFRCEEHMCRSNWRQFTCGDGQCVGKFARCENGRHTSLIESTFAKGNLSEKCWIALTCFTTLVRQINNISCETLRLNNSLLESLDDCTEIFQFPINSIHFGHISFVYVRSRLEQKISTDMIPDYVCYDKQLCDFLTPTFSYQNLTCLHSNEIFEEITYMINSWTNIIIWIDEFFRGCSITHHTGDNSNHSSLYSCQSSSKRISKHRILDQIYDCYLRDDENSAMSCTLGDKYRIDCLDGKNCLSPLLSKDKCPLTGNEDQEIIPFEEICNRIPSNSDINNEVYIDGTDCSSWPCDNMYSRCDNVRTCFNGRDEANCDQRWCSSDTFACISPINYTLLCLPVTRINDNVTDCFGSSDEPMFCLERYQSKMDSVRFRCSNNSRICLPLSKLCDGTTDCDAGNDDEKFCTGHRITCDEKLIGNRSIVKDFLCHTNEKIRRRFFSVGTSINYPSLESSVQDKFDDSPNESYVTLDDTQLWGDNYPWPWVCNRGLFVRVAFNNSNIDNRCLCPPSYYGDLCQYQNQRVSITLRSTAMNRYASYALVLVLIDDDDEEEQIESYDQSVYIVKHSCSLKLNRYLLYSTRPKNTLKNYSVRLHVFEKTKMIYIGSWHFTINFLFLPVNRLVASVSIPDIKGPISGNCEKDCKNGKCVQYLNKKRSFCWCSQGWSGKYCHIRMNCESCSKDSICIGTSNNRAICVCPLTKFGPRCFLKVSCPLDACLNGGQCVSDVSSTRSNYRCLCSEQFFGSRCENMRSRLDVSLNKIDSPPYIVAYFISTSNKSNPTTSIILEKVTLFQRIITFHMSVPYNLVVVKVKEKFYLVVIQQSPQKKISTIIHPNRECFPIESLFNSDMMTMSHSRRVRFYHNLCQNNSNLQCFIDEIYLCLCTRERHANCMDFDRHKNLACVEKIECENGIECLEDHPSCPSTRICVCQDCFFGDRCQFYAKGFGITLDEILGYEIKRNINILSQPLSVQVSGIVTMIMFVVGVVNACLAIFVFIDKKAREVGCGYYLLASSVTSLIIVILFTIKFWILFLSRVDRSNHRSLAIASGFAIEIPLKVFLFMDNWLSACVAIERVYTVVKRMSFNKKKSRKVAKYVICCLPIIIVALMIPQLINLVEFDDEKEDRTWCLMRYRVWLRIYNLTLISFHFCVPLLINLLSSVFIIITTARQRSATLTNNQCFQHLFNKLKQYKHLLLSPLMLVALSSLHVGITFSMDCKKSSYRFRLHLIGYFLSFIPSTLVFIIFILPSRTYRKTFKDALIRFRRRFSFYRPTVEKLVAIKAAIENT</sequence>
<proteinExistence type="predicted"/>
<reference evidence="14" key="1">
    <citation type="submission" date="2021-02" db="EMBL/GenBank/DDBJ databases">
        <authorList>
            <person name="Nowell W R."/>
        </authorList>
    </citation>
    <scope>NUCLEOTIDE SEQUENCE</scope>
</reference>
<dbReference type="PROSITE" id="PS50262">
    <property type="entry name" value="G_PROTEIN_RECEP_F1_2"/>
    <property type="match status" value="1"/>
</dbReference>
<dbReference type="CDD" id="cd00637">
    <property type="entry name" value="7tm_classA_rhodopsin-like"/>
    <property type="match status" value="1"/>
</dbReference>
<dbReference type="GO" id="GO:0004930">
    <property type="term" value="F:G protein-coupled receptor activity"/>
    <property type="evidence" value="ECO:0007669"/>
    <property type="project" value="InterPro"/>
</dbReference>
<comment type="caution">
    <text evidence="8">Lacks conserved residue(s) required for the propagation of feature annotation.</text>
</comment>
<feature type="disulfide bond" evidence="9">
    <location>
        <begin position="209"/>
        <end position="221"/>
    </location>
</feature>
<dbReference type="PRINTS" id="PR00261">
    <property type="entry name" value="LDLRECEPTOR"/>
</dbReference>
<evidence type="ECO:0000256" key="7">
    <source>
        <dbReference type="ARBA" id="ARBA00023157"/>
    </source>
</evidence>
<dbReference type="Pfam" id="PF00001">
    <property type="entry name" value="7tm_1"/>
    <property type="match status" value="1"/>
</dbReference>
<accession>A0A818KS10</accession>
<evidence type="ECO:0000256" key="4">
    <source>
        <dbReference type="ARBA" id="ARBA00022737"/>
    </source>
</evidence>
<feature type="disulfide bond" evidence="8">
    <location>
        <begin position="915"/>
        <end position="924"/>
    </location>
</feature>
<keyword evidence="4" id="KW-0677">Repeat</keyword>
<dbReference type="SUPFAM" id="SSF57424">
    <property type="entry name" value="LDL receptor-like module"/>
    <property type="match status" value="2"/>
</dbReference>
<feature type="transmembrane region" description="Helical" evidence="10">
    <location>
        <begin position="1297"/>
        <end position="1325"/>
    </location>
</feature>
<feature type="transmembrane region" description="Helical" evidence="10">
    <location>
        <begin position="1345"/>
        <end position="1366"/>
    </location>
</feature>
<keyword evidence="5 10" id="KW-1133">Transmembrane helix</keyword>
<dbReference type="Gene3D" id="2.10.25.10">
    <property type="entry name" value="Laminin"/>
    <property type="match status" value="1"/>
</dbReference>
<feature type="transmembrane region" description="Helical" evidence="10">
    <location>
        <begin position="1478"/>
        <end position="1499"/>
    </location>
</feature>
<dbReference type="PROSITE" id="PS50068">
    <property type="entry name" value="LDLRA_2"/>
    <property type="match status" value="2"/>
</dbReference>
<dbReference type="InterPro" id="IPR017452">
    <property type="entry name" value="GPCR_Rhodpsn_7TM"/>
</dbReference>
<dbReference type="EMBL" id="CAJOAY010000163">
    <property type="protein sequence ID" value="CAF3566638.1"/>
    <property type="molecule type" value="Genomic_DNA"/>
</dbReference>
<dbReference type="EMBL" id="CAJNON010000106">
    <property type="protein sequence ID" value="CAF0973483.1"/>
    <property type="molecule type" value="Genomic_DNA"/>
</dbReference>